<organism evidence="2 3">
    <name type="scientific">Neptunomonas phycophila</name>
    <dbReference type="NCBI Taxonomy" id="1572645"/>
    <lineage>
        <taxon>Bacteria</taxon>
        <taxon>Pseudomonadati</taxon>
        <taxon>Pseudomonadota</taxon>
        <taxon>Gammaproteobacteria</taxon>
        <taxon>Oceanospirillales</taxon>
        <taxon>Oceanospirillaceae</taxon>
        <taxon>Neptunomonas</taxon>
    </lineage>
</organism>
<keyword evidence="1" id="KW-0812">Transmembrane</keyword>
<dbReference type="Proteomes" id="UP001169862">
    <property type="component" value="Unassembled WGS sequence"/>
</dbReference>
<proteinExistence type="predicted"/>
<gene>
    <name evidence="2" type="ORF">Q4490_11045</name>
</gene>
<sequence>MLTEAGTRVNFDLILTVAILLNLLLALFLRRHKRRLPYINRYKFPDTIRNKLLEKYPHFNDSDIDMILDGLRSYFHICNVAGNNAVAMPSKVVDEAWHEFILFTAQYRKFCKKGLGRFLDHVPSLPLNNPAQHMGNASLKRAWRLSCEREKIDHVNPPALPLLFAIDELLKVQDGFYYSLVGEALEGVNDAKNFPVTRIGCTSNANCGASCSSAYESEAAPDVDSTQPSPTFSFFTNSLSK</sequence>
<protein>
    <recommendedName>
        <fullName evidence="4">DUF4760 domain-containing protein</fullName>
    </recommendedName>
</protein>
<reference evidence="2" key="1">
    <citation type="submission" date="2023-07" db="EMBL/GenBank/DDBJ databases">
        <title>Genome content predicts the carbon catabolic preferences of heterotrophic bacteria.</title>
        <authorList>
            <person name="Gralka M."/>
        </authorList>
    </citation>
    <scope>NUCLEOTIDE SEQUENCE</scope>
    <source>
        <strain evidence="2">I2M16</strain>
    </source>
</reference>
<dbReference type="RefSeq" id="WP_290037217.1">
    <property type="nucleotide sequence ID" value="NZ_JAUOPG010000006.1"/>
</dbReference>
<evidence type="ECO:0000313" key="2">
    <source>
        <dbReference type="EMBL" id="MDO6454100.1"/>
    </source>
</evidence>
<keyword evidence="1" id="KW-1133">Transmembrane helix</keyword>
<keyword evidence="1" id="KW-0472">Membrane</keyword>
<dbReference type="AlphaFoldDB" id="A0AAW7XJ72"/>
<name>A0AAW7XJ72_9GAMM</name>
<evidence type="ECO:0008006" key="4">
    <source>
        <dbReference type="Google" id="ProtNLM"/>
    </source>
</evidence>
<evidence type="ECO:0000313" key="3">
    <source>
        <dbReference type="Proteomes" id="UP001169862"/>
    </source>
</evidence>
<evidence type="ECO:0000256" key="1">
    <source>
        <dbReference type="SAM" id="Phobius"/>
    </source>
</evidence>
<accession>A0AAW7XJ72</accession>
<feature type="transmembrane region" description="Helical" evidence="1">
    <location>
        <begin position="12"/>
        <end position="29"/>
    </location>
</feature>
<dbReference type="EMBL" id="JAUOPG010000006">
    <property type="protein sequence ID" value="MDO6454100.1"/>
    <property type="molecule type" value="Genomic_DNA"/>
</dbReference>
<comment type="caution">
    <text evidence="2">The sequence shown here is derived from an EMBL/GenBank/DDBJ whole genome shotgun (WGS) entry which is preliminary data.</text>
</comment>